<dbReference type="EMBL" id="AWGJ01000007">
    <property type="protein sequence ID" value="ODN77978.1"/>
    <property type="molecule type" value="Genomic_DNA"/>
</dbReference>
<evidence type="ECO:0000313" key="3">
    <source>
        <dbReference type="Proteomes" id="UP000094065"/>
    </source>
</evidence>
<name>A0A1E3HNQ9_9TREE</name>
<feature type="region of interest" description="Disordered" evidence="1">
    <location>
        <begin position="1"/>
        <end position="20"/>
    </location>
</feature>
<protein>
    <submittedName>
        <fullName evidence="2">Uncharacterized protein</fullName>
    </submittedName>
</protein>
<dbReference type="RefSeq" id="XP_018993214.1">
    <property type="nucleotide sequence ID" value="XM_019139271.1"/>
</dbReference>
<evidence type="ECO:0000313" key="2">
    <source>
        <dbReference type="EMBL" id="ODN77978.1"/>
    </source>
</evidence>
<sequence>MSRSRFNSREGPDERLSEGSIPGLFSQIATLPELAVTDLVSHPDGWSFQPRPVNTGLGLSELEASLNETFSASRFHHHSRRMRLELQDPLVSQPLLNSDDPGILDLYKAQPISAIEFEIPTAHPLAEVRTSPGWHEGARVIDTTTFVDEPVVSFTTDVTCFHPSPVTVAENGPLRHLSDVYITKEPMRITSSITSCKNLFDYIESQRLCGWEVETDLTGPGNEQNLPFTARRCPEKPDITIYDADISVMRTDRKGDPRSFSRRVTYDPSLKPVTRPEVEDEYRFTTIRQSQPDFIQGATFLVSSKDLARGGA</sequence>
<evidence type="ECO:0000256" key="1">
    <source>
        <dbReference type="SAM" id="MobiDB-lite"/>
    </source>
</evidence>
<keyword evidence="3" id="KW-1185">Reference proteome</keyword>
<reference evidence="2 3" key="1">
    <citation type="submission" date="2016-06" db="EMBL/GenBank/DDBJ databases">
        <title>Evolution of pathogenesis and genome organization in the Tremellales.</title>
        <authorList>
            <person name="Cuomo C."/>
            <person name="Litvintseva A."/>
            <person name="Heitman J."/>
            <person name="Chen Y."/>
            <person name="Sun S."/>
            <person name="Springer D."/>
            <person name="Dromer F."/>
            <person name="Young S."/>
            <person name="Zeng Q."/>
            <person name="Chapman S."/>
            <person name="Gujja S."/>
            <person name="Saif S."/>
            <person name="Birren B."/>
        </authorList>
    </citation>
    <scope>NUCLEOTIDE SEQUENCE [LARGE SCALE GENOMIC DNA]</scope>
    <source>
        <strain evidence="2 3">CBS 6039</strain>
    </source>
</reference>
<gene>
    <name evidence="2" type="ORF">L202_05068</name>
</gene>
<dbReference type="GeneID" id="30156377"/>
<accession>A0A1E3HNQ9</accession>
<dbReference type="Proteomes" id="UP000094065">
    <property type="component" value="Unassembled WGS sequence"/>
</dbReference>
<feature type="compositionally biased region" description="Basic and acidic residues" evidence="1">
    <location>
        <begin position="7"/>
        <end position="17"/>
    </location>
</feature>
<organism evidence="2 3">
    <name type="scientific">Cryptococcus amylolentus CBS 6039</name>
    <dbReference type="NCBI Taxonomy" id="1295533"/>
    <lineage>
        <taxon>Eukaryota</taxon>
        <taxon>Fungi</taxon>
        <taxon>Dikarya</taxon>
        <taxon>Basidiomycota</taxon>
        <taxon>Agaricomycotina</taxon>
        <taxon>Tremellomycetes</taxon>
        <taxon>Tremellales</taxon>
        <taxon>Cryptococcaceae</taxon>
        <taxon>Cryptococcus</taxon>
    </lineage>
</organism>
<dbReference type="OrthoDB" id="10308752at2759"/>
<proteinExistence type="predicted"/>
<comment type="caution">
    <text evidence="2">The sequence shown here is derived from an EMBL/GenBank/DDBJ whole genome shotgun (WGS) entry which is preliminary data.</text>
</comment>
<dbReference type="AlphaFoldDB" id="A0A1E3HNQ9"/>